<organism evidence="1 2">
    <name type="scientific">Ficus carica</name>
    <name type="common">Common fig</name>
    <dbReference type="NCBI Taxonomy" id="3494"/>
    <lineage>
        <taxon>Eukaryota</taxon>
        <taxon>Viridiplantae</taxon>
        <taxon>Streptophyta</taxon>
        <taxon>Embryophyta</taxon>
        <taxon>Tracheophyta</taxon>
        <taxon>Spermatophyta</taxon>
        <taxon>Magnoliopsida</taxon>
        <taxon>eudicotyledons</taxon>
        <taxon>Gunneridae</taxon>
        <taxon>Pentapetalae</taxon>
        <taxon>rosids</taxon>
        <taxon>fabids</taxon>
        <taxon>Rosales</taxon>
        <taxon>Moraceae</taxon>
        <taxon>Ficeae</taxon>
        <taxon>Ficus</taxon>
    </lineage>
</organism>
<name>A0AA88IZA8_FICCA</name>
<evidence type="ECO:0000313" key="1">
    <source>
        <dbReference type="EMBL" id="GMN57771.1"/>
    </source>
</evidence>
<evidence type="ECO:0000313" key="2">
    <source>
        <dbReference type="Proteomes" id="UP001187192"/>
    </source>
</evidence>
<comment type="caution">
    <text evidence="1">The sequence shown here is derived from an EMBL/GenBank/DDBJ whole genome shotgun (WGS) entry which is preliminary data.</text>
</comment>
<accession>A0AA88IZA8</accession>
<protein>
    <submittedName>
        <fullName evidence="1">Uncharacterized protein</fullName>
    </submittedName>
</protein>
<dbReference type="AlphaFoldDB" id="A0AA88IZA8"/>
<sequence length="67" mass="7105">MSPSACFRHAAPVVPHLFSCAHALGVHSLLPGRVTSTRTAAATSILRVDPIVQWLSIPRTLAVHNAP</sequence>
<proteinExistence type="predicted"/>
<dbReference type="Proteomes" id="UP001187192">
    <property type="component" value="Unassembled WGS sequence"/>
</dbReference>
<keyword evidence="2" id="KW-1185">Reference proteome</keyword>
<gene>
    <name evidence="1" type="ORF">TIFTF001_026874</name>
</gene>
<reference evidence="1" key="1">
    <citation type="submission" date="2023-07" db="EMBL/GenBank/DDBJ databases">
        <title>draft genome sequence of fig (Ficus carica).</title>
        <authorList>
            <person name="Takahashi T."/>
            <person name="Nishimura K."/>
        </authorList>
    </citation>
    <scope>NUCLEOTIDE SEQUENCE</scope>
</reference>
<dbReference type="EMBL" id="BTGU01000072">
    <property type="protein sequence ID" value="GMN57771.1"/>
    <property type="molecule type" value="Genomic_DNA"/>
</dbReference>